<protein>
    <submittedName>
        <fullName evidence="5">ATPbinding Cassette (ABC) superfamily putative</fullName>
    </submittedName>
</protein>
<dbReference type="InterPro" id="IPR006683">
    <property type="entry name" value="Thioestr_dom"/>
</dbReference>
<feature type="region of interest" description="Disordered" evidence="2">
    <location>
        <begin position="270"/>
        <end position="289"/>
    </location>
</feature>
<dbReference type="HOGENOM" id="CLU_678652_0_0_1"/>
<dbReference type="Gene3D" id="3.10.129.10">
    <property type="entry name" value="Hotdog Thioesterase"/>
    <property type="match status" value="1"/>
</dbReference>
<dbReference type="InterPro" id="IPR040170">
    <property type="entry name" value="Cytosol_ACT"/>
</dbReference>
<reference evidence="5" key="1">
    <citation type="journal article" date="2011" name="PLoS Biol.">
        <title>Gene gain and loss during evolution of obligate parasitism in the white rust pathogen of Arabidopsis thaliana.</title>
        <authorList>
            <person name="Kemen E."/>
            <person name="Gardiner A."/>
            <person name="Schultz-Larsen T."/>
            <person name="Kemen A.C."/>
            <person name="Balmuth A.L."/>
            <person name="Robert-Seilaniantz A."/>
            <person name="Bailey K."/>
            <person name="Holub E."/>
            <person name="Studholme D.J."/>
            <person name="Maclean D."/>
            <person name="Jones J.D."/>
        </authorList>
    </citation>
    <scope>NUCLEOTIDE SEQUENCE</scope>
</reference>
<dbReference type="InterPro" id="IPR029069">
    <property type="entry name" value="HotDog_dom_sf"/>
</dbReference>
<gene>
    <name evidence="5" type="primary">AlNc14C28G2692</name>
    <name evidence="5" type="ORF">ALNC14_031060</name>
</gene>
<evidence type="ECO:0000256" key="3">
    <source>
        <dbReference type="SAM" id="Phobius"/>
    </source>
</evidence>
<keyword evidence="3" id="KW-0812">Transmembrane</keyword>
<evidence type="ECO:0000259" key="4">
    <source>
        <dbReference type="PROSITE" id="PS51770"/>
    </source>
</evidence>
<feature type="transmembrane region" description="Helical" evidence="3">
    <location>
        <begin position="177"/>
        <end position="201"/>
    </location>
</feature>
<evidence type="ECO:0000256" key="2">
    <source>
        <dbReference type="SAM" id="MobiDB-lite"/>
    </source>
</evidence>
<dbReference type="Pfam" id="PF03061">
    <property type="entry name" value="4HBT"/>
    <property type="match status" value="1"/>
</dbReference>
<dbReference type="GO" id="GO:0009062">
    <property type="term" value="P:fatty acid catabolic process"/>
    <property type="evidence" value="ECO:0007669"/>
    <property type="project" value="TreeGrafter"/>
</dbReference>
<dbReference type="PANTHER" id="PTHR11049">
    <property type="entry name" value="ACYL COENZYME A THIOESTER HYDROLASE"/>
    <property type="match status" value="1"/>
</dbReference>
<reference evidence="5" key="2">
    <citation type="submission" date="2011-02" db="EMBL/GenBank/DDBJ databases">
        <authorList>
            <person name="MacLean D."/>
        </authorList>
    </citation>
    <scope>NUCLEOTIDE SEQUENCE</scope>
</reference>
<dbReference type="GO" id="GO:0006637">
    <property type="term" value="P:acyl-CoA metabolic process"/>
    <property type="evidence" value="ECO:0007669"/>
    <property type="project" value="TreeGrafter"/>
</dbReference>
<sequence length="406" mass="45116">MHKEWFLIAWISMHKAASESADANCKVGRCFVSGSIIPRDCSNRQCPPCVKKVIFGISKCHELDNTHTCASGYTYCPQLSESSKTNGTLFSVENTTNTTAKVPDVTSKIEANMTQSTDISIKQKPTNLTLPTTITEMPEEASKPEELRKPDEVIKNDTSTPTEPVSVATSPNPNTGIMLMIAAFVGAVIALVLAGVARYYWKHLRREKVDDERMTRSYELSEKYHPYRQAKDTSVSSMFDRDVYSSQRHRAESATVHEHPRQQNDDTLAIQSPLPPAYRPSVPSTETNRAIGSNSEYMETVSHSSTRRAHADVIGDVALAGKLVSAGEIMHQIDRVGASACTHLSNKICVTVAIDTFKMERTLYHGDFVRLEAVVNRSGKSSLVTQVSVYRHDPQLRTSSLRVMRY</sequence>
<dbReference type="AlphaFoldDB" id="F0W764"/>
<dbReference type="EMBL" id="FR824073">
    <property type="protein sequence ID" value="CCA16963.1"/>
    <property type="molecule type" value="Genomic_DNA"/>
</dbReference>
<dbReference type="GO" id="GO:0052816">
    <property type="term" value="F:long-chain fatty acyl-CoA hydrolase activity"/>
    <property type="evidence" value="ECO:0007669"/>
    <property type="project" value="TreeGrafter"/>
</dbReference>
<feature type="domain" description="HotDog ACOT-type" evidence="4">
    <location>
        <begin position="299"/>
        <end position="406"/>
    </location>
</feature>
<organism evidence="5">
    <name type="scientific">Albugo laibachii Nc14</name>
    <dbReference type="NCBI Taxonomy" id="890382"/>
    <lineage>
        <taxon>Eukaryota</taxon>
        <taxon>Sar</taxon>
        <taxon>Stramenopiles</taxon>
        <taxon>Oomycota</taxon>
        <taxon>Peronosporomycetes</taxon>
        <taxon>Albuginales</taxon>
        <taxon>Albuginaceae</taxon>
        <taxon>Albugo</taxon>
    </lineage>
</organism>
<evidence type="ECO:0000313" key="5">
    <source>
        <dbReference type="EMBL" id="CCA16963.1"/>
    </source>
</evidence>
<accession>F0W764</accession>
<proteinExistence type="predicted"/>
<name>F0W764_9STRA</name>
<keyword evidence="3" id="KW-1133">Transmembrane helix</keyword>
<keyword evidence="3" id="KW-0472">Membrane</keyword>
<dbReference type="SUPFAM" id="SSF54637">
    <property type="entry name" value="Thioesterase/thiol ester dehydrase-isomerase"/>
    <property type="match status" value="1"/>
</dbReference>
<dbReference type="PROSITE" id="PS51770">
    <property type="entry name" value="HOTDOG_ACOT"/>
    <property type="match status" value="1"/>
</dbReference>
<dbReference type="InterPro" id="IPR033120">
    <property type="entry name" value="HOTDOG_ACOT"/>
</dbReference>
<dbReference type="GO" id="GO:0005829">
    <property type="term" value="C:cytosol"/>
    <property type="evidence" value="ECO:0007669"/>
    <property type="project" value="TreeGrafter"/>
</dbReference>
<evidence type="ECO:0000256" key="1">
    <source>
        <dbReference type="ARBA" id="ARBA00022801"/>
    </source>
</evidence>
<keyword evidence="1" id="KW-0378">Hydrolase</keyword>
<dbReference type="PANTHER" id="PTHR11049:SF24">
    <property type="entry name" value="CYTOSOLIC ACYL COENZYME A THIOESTER HYDROLASE"/>
    <property type="match status" value="1"/>
</dbReference>